<gene>
    <name evidence="6" type="ORF">Poly30_42670</name>
</gene>
<dbReference type="Gene3D" id="1.10.10.10">
    <property type="entry name" value="Winged helix-like DNA-binding domain superfamily/Winged helix DNA-binding domain"/>
    <property type="match status" value="1"/>
</dbReference>
<dbReference type="EMBL" id="CP036434">
    <property type="protein sequence ID" value="QDV08714.1"/>
    <property type="molecule type" value="Genomic_DNA"/>
</dbReference>
<accession>A0A518EX89</accession>
<evidence type="ECO:0000313" key="6">
    <source>
        <dbReference type="EMBL" id="QDV08714.1"/>
    </source>
</evidence>
<feature type="compositionally biased region" description="Basic and acidic residues" evidence="4">
    <location>
        <begin position="1"/>
        <end position="18"/>
    </location>
</feature>
<dbReference type="OrthoDB" id="274095at2"/>
<dbReference type="PANTHER" id="PTHR43132">
    <property type="entry name" value="ARSENICAL RESISTANCE OPERON REPRESSOR ARSR-RELATED"/>
    <property type="match status" value="1"/>
</dbReference>
<dbReference type="PRINTS" id="PR00778">
    <property type="entry name" value="HTHARSR"/>
</dbReference>
<dbReference type="GO" id="GO:0003677">
    <property type="term" value="F:DNA binding"/>
    <property type="evidence" value="ECO:0007669"/>
    <property type="project" value="UniProtKB-KW"/>
</dbReference>
<keyword evidence="2" id="KW-0238">DNA-binding</keyword>
<sequence length="116" mass="13099">MAHDHSDDEPWTPHEHAARPGSALPDRAFRGAVQLFKALGDEQRLRTLELLGRGEACGSEIAATLDEPLSTVSHRMKLLEGAELVRRRRDGRHVYFRLTDDHVARLVRDALDHAME</sequence>
<protein>
    <recommendedName>
        <fullName evidence="5">HTH arsR-type domain-containing protein</fullName>
    </recommendedName>
</protein>
<dbReference type="NCBIfam" id="NF033788">
    <property type="entry name" value="HTH_metalloreg"/>
    <property type="match status" value="1"/>
</dbReference>
<dbReference type="Proteomes" id="UP000320390">
    <property type="component" value="Chromosome"/>
</dbReference>
<dbReference type="Pfam" id="PF12840">
    <property type="entry name" value="HTH_20"/>
    <property type="match status" value="1"/>
</dbReference>
<dbReference type="CDD" id="cd00090">
    <property type="entry name" value="HTH_ARSR"/>
    <property type="match status" value="1"/>
</dbReference>
<dbReference type="RefSeq" id="WP_145201867.1">
    <property type="nucleotide sequence ID" value="NZ_CP036434.1"/>
</dbReference>
<dbReference type="InterPro" id="IPR001845">
    <property type="entry name" value="HTH_ArsR_DNA-bd_dom"/>
</dbReference>
<evidence type="ECO:0000256" key="2">
    <source>
        <dbReference type="ARBA" id="ARBA00023125"/>
    </source>
</evidence>
<keyword evidence="1" id="KW-0805">Transcription regulation</keyword>
<evidence type="ECO:0000313" key="7">
    <source>
        <dbReference type="Proteomes" id="UP000320390"/>
    </source>
</evidence>
<keyword evidence="3" id="KW-0804">Transcription</keyword>
<dbReference type="GO" id="GO:0003700">
    <property type="term" value="F:DNA-binding transcription factor activity"/>
    <property type="evidence" value="ECO:0007669"/>
    <property type="project" value="InterPro"/>
</dbReference>
<dbReference type="SUPFAM" id="SSF46785">
    <property type="entry name" value="Winged helix' DNA-binding domain"/>
    <property type="match status" value="1"/>
</dbReference>
<dbReference type="InterPro" id="IPR036388">
    <property type="entry name" value="WH-like_DNA-bd_sf"/>
</dbReference>
<evidence type="ECO:0000256" key="1">
    <source>
        <dbReference type="ARBA" id="ARBA00023015"/>
    </source>
</evidence>
<dbReference type="SMART" id="SM00418">
    <property type="entry name" value="HTH_ARSR"/>
    <property type="match status" value="1"/>
</dbReference>
<dbReference type="PANTHER" id="PTHR43132:SF2">
    <property type="entry name" value="ARSENICAL RESISTANCE OPERON REPRESSOR ARSR-RELATED"/>
    <property type="match status" value="1"/>
</dbReference>
<proteinExistence type="predicted"/>
<dbReference type="InterPro" id="IPR036390">
    <property type="entry name" value="WH_DNA-bd_sf"/>
</dbReference>
<keyword evidence="7" id="KW-1185">Reference proteome</keyword>
<evidence type="ECO:0000256" key="4">
    <source>
        <dbReference type="SAM" id="MobiDB-lite"/>
    </source>
</evidence>
<organism evidence="6 7">
    <name type="scientific">Saltatorellus ferox</name>
    <dbReference type="NCBI Taxonomy" id="2528018"/>
    <lineage>
        <taxon>Bacteria</taxon>
        <taxon>Pseudomonadati</taxon>
        <taxon>Planctomycetota</taxon>
        <taxon>Planctomycetia</taxon>
        <taxon>Planctomycetia incertae sedis</taxon>
        <taxon>Saltatorellus</taxon>
    </lineage>
</organism>
<dbReference type="InterPro" id="IPR051011">
    <property type="entry name" value="Metal_resp_trans_reg"/>
</dbReference>
<feature type="region of interest" description="Disordered" evidence="4">
    <location>
        <begin position="1"/>
        <end position="24"/>
    </location>
</feature>
<dbReference type="AlphaFoldDB" id="A0A518EX89"/>
<dbReference type="InterPro" id="IPR011991">
    <property type="entry name" value="ArsR-like_HTH"/>
</dbReference>
<name>A0A518EX89_9BACT</name>
<feature type="domain" description="HTH arsR-type" evidence="5">
    <location>
        <begin position="24"/>
        <end position="116"/>
    </location>
</feature>
<evidence type="ECO:0000256" key="3">
    <source>
        <dbReference type="ARBA" id="ARBA00023163"/>
    </source>
</evidence>
<reference evidence="6 7" key="1">
    <citation type="submission" date="2019-02" db="EMBL/GenBank/DDBJ databases">
        <title>Deep-cultivation of Planctomycetes and their phenomic and genomic characterization uncovers novel biology.</title>
        <authorList>
            <person name="Wiegand S."/>
            <person name="Jogler M."/>
            <person name="Boedeker C."/>
            <person name="Pinto D."/>
            <person name="Vollmers J."/>
            <person name="Rivas-Marin E."/>
            <person name="Kohn T."/>
            <person name="Peeters S.H."/>
            <person name="Heuer A."/>
            <person name="Rast P."/>
            <person name="Oberbeckmann S."/>
            <person name="Bunk B."/>
            <person name="Jeske O."/>
            <person name="Meyerdierks A."/>
            <person name="Storesund J.E."/>
            <person name="Kallscheuer N."/>
            <person name="Luecker S."/>
            <person name="Lage O.M."/>
            <person name="Pohl T."/>
            <person name="Merkel B.J."/>
            <person name="Hornburger P."/>
            <person name="Mueller R.-W."/>
            <person name="Bruemmer F."/>
            <person name="Labrenz M."/>
            <person name="Spormann A.M."/>
            <person name="Op den Camp H."/>
            <person name="Overmann J."/>
            <person name="Amann R."/>
            <person name="Jetten M.S.M."/>
            <person name="Mascher T."/>
            <person name="Medema M.H."/>
            <person name="Devos D.P."/>
            <person name="Kaster A.-K."/>
            <person name="Ovreas L."/>
            <person name="Rohde M."/>
            <person name="Galperin M.Y."/>
            <person name="Jogler C."/>
        </authorList>
    </citation>
    <scope>NUCLEOTIDE SEQUENCE [LARGE SCALE GENOMIC DNA]</scope>
    <source>
        <strain evidence="6 7">Poly30</strain>
    </source>
</reference>
<dbReference type="PROSITE" id="PS50987">
    <property type="entry name" value="HTH_ARSR_2"/>
    <property type="match status" value="1"/>
</dbReference>
<evidence type="ECO:0000259" key="5">
    <source>
        <dbReference type="PROSITE" id="PS50987"/>
    </source>
</evidence>